<evidence type="ECO:0000256" key="1">
    <source>
        <dbReference type="SAM" id="MobiDB-lite"/>
    </source>
</evidence>
<dbReference type="PANTHER" id="PTHR21437:SF2">
    <property type="entry name" value="ANKYRIN REPEAT AND FIBRONECTIN TYPE-III DOMAIN-CONTAINING PROTEIN 1-LIKE"/>
    <property type="match status" value="1"/>
</dbReference>
<reference evidence="2" key="1">
    <citation type="submission" date="2019-08" db="EMBL/GenBank/DDBJ databases">
        <title>Three high-quality genomes provides insights into domestication of ducks.</title>
        <authorList>
            <person name="Hou Z.C."/>
            <person name="Zhu F."/>
            <person name="Yin Z.T."/>
            <person name="Zhang F."/>
        </authorList>
    </citation>
    <scope>NUCLEOTIDE SEQUENCE [LARGE SCALE GENOMIC DNA]</scope>
</reference>
<proteinExistence type="predicted"/>
<feature type="compositionally biased region" description="Pro residues" evidence="1">
    <location>
        <begin position="122"/>
        <end position="134"/>
    </location>
</feature>
<dbReference type="AlphaFoldDB" id="A0A8B9QTY6"/>
<dbReference type="GO" id="GO:0000132">
    <property type="term" value="P:establishment of mitotic spindle orientation"/>
    <property type="evidence" value="ECO:0007669"/>
    <property type="project" value="TreeGrafter"/>
</dbReference>
<reference evidence="2" key="2">
    <citation type="submission" date="2025-08" db="UniProtKB">
        <authorList>
            <consortium name="Ensembl"/>
        </authorList>
    </citation>
    <scope>IDENTIFICATION</scope>
</reference>
<feature type="region of interest" description="Disordered" evidence="1">
    <location>
        <begin position="1"/>
        <end position="138"/>
    </location>
</feature>
<feature type="compositionally biased region" description="Basic and acidic residues" evidence="1">
    <location>
        <begin position="47"/>
        <end position="59"/>
    </location>
</feature>
<protein>
    <submittedName>
        <fullName evidence="2">Uncharacterized protein</fullName>
    </submittedName>
</protein>
<evidence type="ECO:0000313" key="3">
    <source>
        <dbReference type="Proteomes" id="UP000694400"/>
    </source>
</evidence>
<dbReference type="GO" id="GO:0061172">
    <property type="term" value="P:regulation of establishment of bipolar cell polarity"/>
    <property type="evidence" value="ECO:0007669"/>
    <property type="project" value="TreeGrafter"/>
</dbReference>
<dbReference type="GO" id="GO:0005819">
    <property type="term" value="C:spindle"/>
    <property type="evidence" value="ECO:0007669"/>
    <property type="project" value="TreeGrafter"/>
</dbReference>
<name>A0A8B9QTY6_ANAPL</name>
<organism evidence="2 3">
    <name type="scientific">Anas platyrhynchos</name>
    <name type="common">Mallard</name>
    <name type="synonym">Anas boschas</name>
    <dbReference type="NCBI Taxonomy" id="8839"/>
    <lineage>
        <taxon>Eukaryota</taxon>
        <taxon>Metazoa</taxon>
        <taxon>Chordata</taxon>
        <taxon>Craniata</taxon>
        <taxon>Vertebrata</taxon>
        <taxon>Euteleostomi</taxon>
        <taxon>Archelosauria</taxon>
        <taxon>Archosauria</taxon>
        <taxon>Dinosauria</taxon>
        <taxon>Saurischia</taxon>
        <taxon>Theropoda</taxon>
        <taxon>Coelurosauria</taxon>
        <taxon>Aves</taxon>
        <taxon>Neognathae</taxon>
        <taxon>Galloanserae</taxon>
        <taxon>Anseriformes</taxon>
        <taxon>Anatidae</taxon>
        <taxon>Anatinae</taxon>
        <taxon>Anas</taxon>
    </lineage>
</organism>
<dbReference type="InterPro" id="IPR039269">
    <property type="entry name" value="ANKFN1"/>
</dbReference>
<dbReference type="PANTHER" id="PTHR21437">
    <property type="entry name" value="WIDE AWAKE"/>
    <property type="match status" value="1"/>
</dbReference>
<reference evidence="2" key="3">
    <citation type="submission" date="2025-09" db="UniProtKB">
        <authorList>
            <consortium name="Ensembl"/>
        </authorList>
    </citation>
    <scope>IDENTIFICATION</scope>
</reference>
<dbReference type="Ensembl" id="ENSAPLT00020003088.1">
    <property type="protein sequence ID" value="ENSAPLP00020002880.1"/>
    <property type="gene ID" value="ENSAPLG00020002090.1"/>
</dbReference>
<dbReference type="Proteomes" id="UP000694400">
    <property type="component" value="Chromosome 15"/>
</dbReference>
<evidence type="ECO:0000313" key="2">
    <source>
        <dbReference type="Ensembl" id="ENSAPLP00020002880.1"/>
    </source>
</evidence>
<dbReference type="CDD" id="cd17117">
    <property type="entry name" value="RA_ANKFN1_like"/>
    <property type="match status" value="1"/>
</dbReference>
<feature type="region of interest" description="Disordered" evidence="1">
    <location>
        <begin position="179"/>
        <end position="238"/>
    </location>
</feature>
<accession>A0A8B9QTY6</accession>
<sequence length="372" mass="39766">MPGTSSRPVGCPSVGSSAPPAVPLKEKTQSSSSHLDFLPSPAPSPETSRKLNSDLHGLSDEEGSSEVFLATDSDYDSSRAQSPKELDLVSSSSGPECCGRRAPRSLRDSAPDVLQSHELQPVPLPPPEPRPPPELYDSDFVLPSRQIELLRITEKRQAYCVRTSSLDFPKPLCPVARKSCPGSVDSSPTESRTPGGHGGQLRLGTGSAPSPERGRTRSAEWTPSCQEPLEQPGCLADRGKKPGSVTLRVCPQYETGLSKETSVKLHITSQTSAGEVVKLVVLEMNDVSRGVLGASAAFCYGEEQLEHFGLVFASEESERWLPDDSLPLALHAARPDGALLRPHQGDVAPGAAVRARHHRMRGASAPQQTARL</sequence>
<feature type="compositionally biased region" description="Low complexity" evidence="1">
    <location>
        <begin position="8"/>
        <end position="19"/>
    </location>
</feature>